<dbReference type="EMBL" id="PDUD01000065">
    <property type="protein sequence ID" value="PHN01046.1"/>
    <property type="molecule type" value="Genomic_DNA"/>
</dbReference>
<dbReference type="InterPro" id="IPR042118">
    <property type="entry name" value="QueA_dom1"/>
</dbReference>
<dbReference type="InterPro" id="IPR036100">
    <property type="entry name" value="QueA_sf"/>
</dbReference>
<protein>
    <submittedName>
        <fullName evidence="5">Queuosine biosynthesis protein</fullName>
    </submittedName>
</protein>
<evidence type="ECO:0000256" key="3">
    <source>
        <dbReference type="ARBA" id="ARBA00022691"/>
    </source>
</evidence>
<evidence type="ECO:0000256" key="2">
    <source>
        <dbReference type="ARBA" id="ARBA00022679"/>
    </source>
</evidence>
<gene>
    <name evidence="5" type="ORF">CRP01_39275</name>
</gene>
<dbReference type="Gene3D" id="2.40.10.240">
    <property type="entry name" value="QueA-like"/>
    <property type="match status" value="1"/>
</dbReference>
<keyword evidence="3" id="KW-0949">S-adenosyl-L-methionine</keyword>
<evidence type="ECO:0000313" key="5">
    <source>
        <dbReference type="EMBL" id="PHN01046.1"/>
    </source>
</evidence>
<dbReference type="InterPro" id="IPR003699">
    <property type="entry name" value="QueA"/>
</dbReference>
<evidence type="ECO:0000256" key="4">
    <source>
        <dbReference type="ARBA" id="ARBA00022785"/>
    </source>
</evidence>
<dbReference type="PANTHER" id="PTHR30307">
    <property type="entry name" value="S-ADENOSYLMETHIONINE:TRNA RIBOSYLTRANSFERASE-ISOMERASE"/>
    <property type="match status" value="1"/>
</dbReference>
<dbReference type="PANTHER" id="PTHR30307:SF0">
    <property type="entry name" value="S-ADENOSYLMETHIONINE:TRNA RIBOSYLTRANSFERASE-ISOMERASE"/>
    <property type="match status" value="1"/>
</dbReference>
<keyword evidence="1" id="KW-0963">Cytoplasm</keyword>
<dbReference type="GO" id="GO:0051075">
    <property type="term" value="F:S-adenosylmethionine:tRNA ribosyltransferase-isomerase activity"/>
    <property type="evidence" value="ECO:0007669"/>
    <property type="project" value="TreeGrafter"/>
</dbReference>
<dbReference type="GO" id="GO:0008616">
    <property type="term" value="P:tRNA queuosine(34) biosynthetic process"/>
    <property type="evidence" value="ECO:0007669"/>
    <property type="project" value="UniProtKB-KW"/>
</dbReference>
<keyword evidence="4" id="KW-0671">Queuosine biosynthesis</keyword>
<accession>A0A2D0MY44</accession>
<reference evidence="5 6" key="1">
    <citation type="submission" date="2017-10" db="EMBL/GenBank/DDBJ databases">
        <title>The draft genome sequence of Lewinella nigricans NBRC 102662.</title>
        <authorList>
            <person name="Wang K."/>
        </authorList>
    </citation>
    <scope>NUCLEOTIDE SEQUENCE [LARGE SCALE GENOMIC DNA]</scope>
    <source>
        <strain evidence="5 6">NBRC 102662</strain>
    </source>
</reference>
<keyword evidence="2" id="KW-0808">Transferase</keyword>
<organism evidence="5 6">
    <name type="scientific">Flavilitoribacter nigricans (strain ATCC 23147 / DSM 23189 / NBRC 102662 / NCIMB 1420 / SS-2)</name>
    <name type="common">Lewinella nigricans</name>
    <dbReference type="NCBI Taxonomy" id="1122177"/>
    <lineage>
        <taxon>Bacteria</taxon>
        <taxon>Pseudomonadati</taxon>
        <taxon>Bacteroidota</taxon>
        <taxon>Saprospiria</taxon>
        <taxon>Saprospirales</taxon>
        <taxon>Lewinellaceae</taxon>
        <taxon>Flavilitoribacter</taxon>
    </lineage>
</organism>
<dbReference type="InterPro" id="IPR042119">
    <property type="entry name" value="QueA_dom2"/>
</dbReference>
<proteinExistence type="predicted"/>
<evidence type="ECO:0000256" key="1">
    <source>
        <dbReference type="ARBA" id="ARBA00022490"/>
    </source>
</evidence>
<evidence type="ECO:0000313" key="6">
    <source>
        <dbReference type="Proteomes" id="UP000223913"/>
    </source>
</evidence>
<dbReference type="Gene3D" id="3.40.1780.10">
    <property type="entry name" value="QueA-like"/>
    <property type="match status" value="1"/>
</dbReference>
<name>A0A2D0MY44_FLAN2</name>
<dbReference type="AlphaFoldDB" id="A0A2D0MY44"/>
<keyword evidence="6" id="KW-1185">Reference proteome</keyword>
<comment type="caution">
    <text evidence="5">The sequence shown here is derived from an EMBL/GenBank/DDBJ whole genome shotgun (WGS) entry which is preliminary data.</text>
</comment>
<dbReference type="SUPFAM" id="SSF111337">
    <property type="entry name" value="QueA-like"/>
    <property type="match status" value="1"/>
</dbReference>
<dbReference type="RefSeq" id="WP_099155577.1">
    <property type="nucleotide sequence ID" value="NZ_PDUD01000065.1"/>
</dbReference>
<dbReference type="OrthoDB" id="9805933at2"/>
<dbReference type="Proteomes" id="UP000223913">
    <property type="component" value="Unassembled WGS sequence"/>
</dbReference>
<sequence length="352" mass="39234">MQSPTISALDFELPVHLSRPLPTESRGLERDAVKLLVSKMNTDSVFHTTFAEIDRFLQAGDVLVVNTSATVPAALDIVLPTGRRGKIHLSNQISDTTWRGELREIVQGRPKRYFLGQAGAVFPLPGGGTATLLDLHSGSTTDTRHLQLWEIRLDLPLVPLPYLHRYGKPIRYDEQQFPLEYYQTAFSTEAGSAEMPSAGRAFTHPLITRLLIKGVQFAPITLHTGVSSLETDEEPFPEFFRVPAITASLINTARQQGRRIIAVGTTAGRAVESAVDRHGQVREKEGWTELYIKAESGMQIITGLITGFHEPRASHLHMLEALAGRHHLEIAYRAALERDYLWHEFGDLHLIV</sequence>
<dbReference type="Pfam" id="PF02547">
    <property type="entry name" value="Queuosine_synth"/>
    <property type="match status" value="1"/>
</dbReference>